<dbReference type="AlphaFoldDB" id="A0A136Q8L4"/>
<evidence type="ECO:0000313" key="4">
    <source>
        <dbReference type="Proteomes" id="UP000070366"/>
    </source>
</evidence>
<dbReference type="SMART" id="SM00014">
    <property type="entry name" value="acidPPc"/>
    <property type="match status" value="1"/>
</dbReference>
<feature type="transmembrane region" description="Helical" evidence="1">
    <location>
        <begin position="20"/>
        <end position="43"/>
    </location>
</feature>
<name>A0A136Q8L4_9FIRM</name>
<organism evidence="3 4">
    <name type="scientific">Christensenella minuta</name>
    <dbReference type="NCBI Taxonomy" id="626937"/>
    <lineage>
        <taxon>Bacteria</taxon>
        <taxon>Bacillati</taxon>
        <taxon>Bacillota</taxon>
        <taxon>Clostridia</taxon>
        <taxon>Christensenellales</taxon>
        <taxon>Christensenellaceae</taxon>
        <taxon>Christensenella</taxon>
    </lineage>
</organism>
<feature type="transmembrane region" description="Helical" evidence="1">
    <location>
        <begin position="145"/>
        <end position="163"/>
    </location>
</feature>
<dbReference type="SUPFAM" id="SSF48317">
    <property type="entry name" value="Acid phosphatase/Vanadium-dependent haloperoxidase"/>
    <property type="match status" value="1"/>
</dbReference>
<reference evidence="3 4" key="1">
    <citation type="submission" date="2016-02" db="EMBL/GenBank/DDBJ databases">
        <authorList>
            <person name="Wen L."/>
            <person name="He K."/>
            <person name="Yang H."/>
        </authorList>
    </citation>
    <scope>NUCLEOTIDE SEQUENCE [LARGE SCALE GENOMIC DNA]</scope>
    <source>
        <strain evidence="3 4">DSM 22607</strain>
    </source>
</reference>
<dbReference type="Proteomes" id="UP000070366">
    <property type="component" value="Unassembled WGS sequence"/>
</dbReference>
<dbReference type="PANTHER" id="PTHR14969:SF13">
    <property type="entry name" value="AT30094P"/>
    <property type="match status" value="1"/>
</dbReference>
<dbReference type="RefSeq" id="WP_066523715.1">
    <property type="nucleotide sequence ID" value="NZ_CABMOF010000028.1"/>
</dbReference>
<dbReference type="CDD" id="cd01610">
    <property type="entry name" value="PAP2_like"/>
    <property type="match status" value="1"/>
</dbReference>
<feature type="transmembrane region" description="Helical" evidence="1">
    <location>
        <begin position="52"/>
        <end position="69"/>
    </location>
</feature>
<dbReference type="PANTHER" id="PTHR14969">
    <property type="entry name" value="SPHINGOSINE-1-PHOSPHATE PHOSPHOHYDROLASE"/>
    <property type="match status" value="1"/>
</dbReference>
<comment type="caution">
    <text evidence="3">The sequence shown here is derived from an EMBL/GenBank/DDBJ whole genome shotgun (WGS) entry which is preliminary data.</text>
</comment>
<evidence type="ECO:0000256" key="1">
    <source>
        <dbReference type="SAM" id="Phobius"/>
    </source>
</evidence>
<dbReference type="PATRIC" id="fig|626937.4.peg.168"/>
<protein>
    <submittedName>
        <fullName evidence="3">PAP2 family protein</fullName>
    </submittedName>
</protein>
<dbReference type="InterPro" id="IPR036938">
    <property type="entry name" value="PAP2/HPO_sf"/>
</dbReference>
<keyword evidence="1" id="KW-1133">Transmembrane helix</keyword>
<accession>A0A136Q8L4</accession>
<feature type="transmembrane region" description="Helical" evidence="1">
    <location>
        <begin position="121"/>
        <end position="139"/>
    </location>
</feature>
<dbReference type="OrthoDB" id="9789113at2"/>
<evidence type="ECO:0000259" key="2">
    <source>
        <dbReference type="SMART" id="SM00014"/>
    </source>
</evidence>
<dbReference type="KEGG" id="cmiu:B1H56_13040"/>
<dbReference type="Pfam" id="PF01569">
    <property type="entry name" value="PAP2"/>
    <property type="match status" value="1"/>
</dbReference>
<keyword evidence="4" id="KW-1185">Reference proteome</keyword>
<feature type="domain" description="Phosphatidic acid phosphatase type 2/haloperoxidase" evidence="2">
    <location>
        <begin position="50"/>
        <end position="160"/>
    </location>
</feature>
<gene>
    <name evidence="3" type="ORF">HMPREF3293_00164</name>
</gene>
<dbReference type="Gene3D" id="1.20.144.10">
    <property type="entry name" value="Phosphatidic acid phosphatase type 2/haloperoxidase"/>
    <property type="match status" value="2"/>
</dbReference>
<dbReference type="EMBL" id="LSZW01000013">
    <property type="protein sequence ID" value="KXK66987.1"/>
    <property type="molecule type" value="Genomic_DNA"/>
</dbReference>
<dbReference type="InterPro" id="IPR000326">
    <property type="entry name" value="PAP2/HPO"/>
</dbReference>
<keyword evidence="1" id="KW-0472">Membrane</keyword>
<evidence type="ECO:0000313" key="3">
    <source>
        <dbReference type="EMBL" id="KXK66987.1"/>
    </source>
</evidence>
<proteinExistence type="predicted"/>
<dbReference type="STRING" id="626937.HMPREF3293_00164"/>
<keyword evidence="1" id="KW-0812">Transmembrane</keyword>
<sequence>MPDQAMLHTAFFSCGILDVLMASFSLIGNSGFLWLLATLLLLLDKRTRRQGLMLFFAIALAYVIGNVIVKDLVMRPRPFQQYGVMELLIPPPPGSSFPSGHASSSFAALTVLYATNRKVRIPASAYALLIAFSRVYVFVHFPSDVLAGTLLGCGCAYAAMALIRRFDTPRPLYSMDVT</sequence>